<dbReference type="SUPFAM" id="SSF50249">
    <property type="entry name" value="Nucleic acid-binding proteins"/>
    <property type="match status" value="1"/>
</dbReference>
<dbReference type="GO" id="GO:0003697">
    <property type="term" value="F:single-stranded DNA binding"/>
    <property type="evidence" value="ECO:0007669"/>
    <property type="project" value="TreeGrafter"/>
</dbReference>
<dbReference type="InterPro" id="IPR036898">
    <property type="entry name" value="RNA_pol_Rpb7-like_N_sf"/>
</dbReference>
<keyword evidence="7" id="KW-1185">Reference proteome</keyword>
<dbReference type="GO" id="GO:0006352">
    <property type="term" value="P:DNA-templated transcription initiation"/>
    <property type="evidence" value="ECO:0007669"/>
    <property type="project" value="UniProtKB-UniRule"/>
</dbReference>
<comment type="subcellular location">
    <subcellularLocation>
        <location evidence="1 4">Nucleus</location>
    </subcellularLocation>
</comment>
<dbReference type="Gene3D" id="2.40.50.140">
    <property type="entry name" value="Nucleic acid-binding proteins"/>
    <property type="match status" value="1"/>
</dbReference>
<evidence type="ECO:0000256" key="3">
    <source>
        <dbReference type="ARBA" id="ARBA00023163"/>
    </source>
</evidence>
<evidence type="ECO:0000256" key="2">
    <source>
        <dbReference type="ARBA" id="ARBA00022478"/>
    </source>
</evidence>
<comment type="caution">
    <text evidence="6">The sequence shown here is derived from an EMBL/GenBank/DDBJ whole genome shotgun (WGS) entry which is preliminary data.</text>
</comment>
<reference evidence="6" key="1">
    <citation type="journal article" date="2022" name="Front. Genet.">
        <title>Chromosome-Scale Assembly of the Dendrobium nobile Genome Provides Insights Into the Molecular Mechanism of the Biosynthesis of the Medicinal Active Ingredient of Dendrobium.</title>
        <authorList>
            <person name="Xu Q."/>
            <person name="Niu S.-C."/>
            <person name="Li K.-L."/>
            <person name="Zheng P.-J."/>
            <person name="Zhang X.-J."/>
            <person name="Jia Y."/>
            <person name="Liu Y."/>
            <person name="Niu Y.-X."/>
            <person name="Yu L.-H."/>
            <person name="Chen D.-F."/>
            <person name="Zhang G.-Q."/>
        </authorList>
    </citation>
    <scope>NUCLEOTIDE SEQUENCE</scope>
    <source>
        <tissue evidence="6">Leaf</tissue>
    </source>
</reference>
<sequence>MVFLDVELTKKVIVSPDKFKGLNISFRKYLTIQLFSKVGRHKASMKYGYFLSPIYINHADDGRTNQFTNEYLFKVSLNCTTMKPCKGEILIGTIYKVMENGIFLKCGPIQNIFLSEKKMKDYKFSIDEQPIFVNMNRESSMQEGTKVRFKVFDLKWIESEKEFHVLATIEANYLGPMSS</sequence>
<feature type="domain" description="RNA polymerase III subunit Rpc25" evidence="5">
    <location>
        <begin position="88"/>
        <end position="162"/>
    </location>
</feature>
<dbReference type="Gene3D" id="3.30.1490.120">
    <property type="entry name" value="RNA polymerase Rpb7-like, N-terminal domain"/>
    <property type="match status" value="1"/>
</dbReference>
<dbReference type="Proteomes" id="UP000829196">
    <property type="component" value="Unassembled WGS sequence"/>
</dbReference>
<evidence type="ECO:0000256" key="4">
    <source>
        <dbReference type="RuleBase" id="RU369086"/>
    </source>
</evidence>
<gene>
    <name evidence="6" type="ORF">KFK09_023611</name>
</gene>
<dbReference type="InterPro" id="IPR012340">
    <property type="entry name" value="NA-bd_OB-fold"/>
</dbReference>
<dbReference type="GO" id="GO:0003727">
    <property type="term" value="F:single-stranded RNA binding"/>
    <property type="evidence" value="ECO:0007669"/>
    <property type="project" value="TreeGrafter"/>
</dbReference>
<dbReference type="GO" id="GO:0005634">
    <property type="term" value="C:nucleus"/>
    <property type="evidence" value="ECO:0007669"/>
    <property type="project" value="UniProtKB-SubCell"/>
</dbReference>
<name>A0A8T3ABM9_DENNO</name>
<evidence type="ECO:0000256" key="1">
    <source>
        <dbReference type="ARBA" id="ARBA00004123"/>
    </source>
</evidence>
<keyword evidence="2 4" id="KW-0240">DNA-directed RNA polymerase</keyword>
<dbReference type="PANTHER" id="PTHR12709:SF3">
    <property type="entry name" value="DNA-DIRECTED RNA POLYMERASE V SUBUNIT 7"/>
    <property type="match status" value="1"/>
</dbReference>
<dbReference type="PANTHER" id="PTHR12709">
    <property type="entry name" value="DNA-DIRECTED RNA POLYMERASE II, III"/>
    <property type="match status" value="1"/>
</dbReference>
<dbReference type="InterPro" id="IPR045113">
    <property type="entry name" value="Rpb7-like"/>
</dbReference>
<dbReference type="Pfam" id="PF08292">
    <property type="entry name" value="RNA_pol_Rbc25"/>
    <property type="match status" value="1"/>
</dbReference>
<proteinExistence type="predicted"/>
<organism evidence="6 7">
    <name type="scientific">Dendrobium nobile</name>
    <name type="common">Orchid</name>
    <dbReference type="NCBI Taxonomy" id="94219"/>
    <lineage>
        <taxon>Eukaryota</taxon>
        <taxon>Viridiplantae</taxon>
        <taxon>Streptophyta</taxon>
        <taxon>Embryophyta</taxon>
        <taxon>Tracheophyta</taxon>
        <taxon>Spermatophyta</taxon>
        <taxon>Magnoliopsida</taxon>
        <taxon>Liliopsida</taxon>
        <taxon>Asparagales</taxon>
        <taxon>Orchidaceae</taxon>
        <taxon>Epidendroideae</taxon>
        <taxon>Malaxideae</taxon>
        <taxon>Dendrobiinae</taxon>
        <taxon>Dendrobium</taxon>
    </lineage>
</organism>
<keyword evidence="4" id="KW-0539">Nucleus</keyword>
<evidence type="ECO:0000313" key="6">
    <source>
        <dbReference type="EMBL" id="KAI0493493.1"/>
    </source>
</evidence>
<dbReference type="GO" id="GO:0000428">
    <property type="term" value="C:DNA-directed RNA polymerase complex"/>
    <property type="evidence" value="ECO:0007669"/>
    <property type="project" value="UniProtKB-KW"/>
</dbReference>
<dbReference type="EMBL" id="JAGYWB010000017">
    <property type="protein sequence ID" value="KAI0493493.1"/>
    <property type="molecule type" value="Genomic_DNA"/>
</dbReference>
<dbReference type="AlphaFoldDB" id="A0A8T3ABM9"/>
<comment type="function">
    <text evidence="4">DNA-dependent RNA polymerase which catalyzes the transcription of DNA into RNA using the four ribonucleoside triphosphates as substrates.</text>
</comment>
<accession>A0A8T3ABM9</accession>
<protein>
    <recommendedName>
        <fullName evidence="4">DNA-directed RNA polymerase subunit</fullName>
    </recommendedName>
</protein>
<keyword evidence="3 4" id="KW-0804">Transcription</keyword>
<evidence type="ECO:0000313" key="7">
    <source>
        <dbReference type="Proteomes" id="UP000829196"/>
    </source>
</evidence>
<dbReference type="InterPro" id="IPR013238">
    <property type="entry name" value="RNA_pol_III_Rbc25"/>
</dbReference>
<dbReference type="SMR" id="A0A8T3ABM9"/>
<dbReference type="OrthoDB" id="1162399at2759"/>
<evidence type="ECO:0000259" key="5">
    <source>
        <dbReference type="Pfam" id="PF08292"/>
    </source>
</evidence>